<evidence type="ECO:0000313" key="3">
    <source>
        <dbReference type="Proteomes" id="UP001597440"/>
    </source>
</evidence>
<comment type="caution">
    <text evidence="2">The sequence shown here is derived from an EMBL/GenBank/DDBJ whole genome shotgun (WGS) entry which is preliminary data.</text>
</comment>
<dbReference type="Proteomes" id="UP001597440">
    <property type="component" value="Unassembled WGS sequence"/>
</dbReference>
<organism evidence="2 3">
    <name type="scientific">Sphingobacterium tabacisoli</name>
    <dbReference type="NCBI Taxonomy" id="2044855"/>
    <lineage>
        <taxon>Bacteria</taxon>
        <taxon>Pseudomonadati</taxon>
        <taxon>Bacteroidota</taxon>
        <taxon>Sphingobacteriia</taxon>
        <taxon>Sphingobacteriales</taxon>
        <taxon>Sphingobacteriaceae</taxon>
        <taxon>Sphingobacterium</taxon>
    </lineage>
</organism>
<feature type="chain" id="PRO_5046087479" description="Rhamnogalacturonan lyase domain-containing protein" evidence="1">
    <location>
        <begin position="16"/>
        <end position="930"/>
    </location>
</feature>
<accession>A0ABW5L1E0</accession>
<evidence type="ECO:0008006" key="4">
    <source>
        <dbReference type="Google" id="ProtNLM"/>
    </source>
</evidence>
<evidence type="ECO:0000256" key="1">
    <source>
        <dbReference type="SAM" id="SignalP"/>
    </source>
</evidence>
<protein>
    <recommendedName>
        <fullName evidence="4">Rhamnogalacturonan lyase domain-containing protein</fullName>
    </recommendedName>
</protein>
<sequence length="930" mass="105153">MMLLLICLTSLSGFAQGNTPIQWGIATSMSLQTGVNSLEVELQNNSTTAFEGYVTLELPPDLVSLSTARIAVRIAPGKKRFLSLKLRAQALGALKGKSFNVLLHEQVGTQVAVKKVQLEVADKRSVQLQDNSSVQYLRNVGDSIEMLLRVINTGTTDEAVKILLSSPDRVGKVVFQQLDVSIRSGKDTLLRHTFPVERYMMTLSQYTVRVAGIYDNNDVFGNLSVLYANITSSRNFQQMFAPDRSFSGYTPNYVEFRVSNILDEQQSYNLFSEGAYRLMGGRIRYGAAINRWGGDARWNVNNTFLEYEKRGHSVAVGNIQESLEAPFYGRGATYAYRDTALDQRVSFGVVQRTPNLLGGYGNDNPGFTAFARLQLAEERTDGKRYEGQVVYDNNRMDSVSAILWTNRFDILRSTDPESVRLEGFLGAGVQQYHGVYYKEQSMSSFAAGVKMNKRARGWDLSSDNYYSSGYFPGNRRGTVQLVQRVNRRLKQLGVGLGYSYIDYSPLHLNPYFQSFKSGTSKWDMQFSLPLSSRGQLSIVPSYSNEYADYMLQQDIVKLSARYALLLASANLRSKDLKHSLFLTVEGGGTSLKGVSATRFVVRTDFSYNYDRLGIFGNYQSGAFQIYDMMSSQLMGQEIGKRYLLGARYQGDLLQRRINWTGSVSGQVNQGWGHSFNSNIQGQYRIAKLTQLQAVFQYIYNVGVTNYKYDYTNLQIGVRQQFKGQDLDRPAIKTGDMQVFCYYDNNGNSVFDAGDEKAVDYEFTVRNILFVTDKKGESTFKKMSYGSYMLFFPLKSQYQGSSRVVEIDRKTIRLEVALHKVGVVKGQLFLDYDPALSLATNTRLDVYHIIARSEEGKEFTMKTDVHGQFEFHLPEGEYTIYPDVNRFPENVYLNQSAYTITVAVGKELKLQPFRLSVKSKEVDIKRFGHKK</sequence>
<reference evidence="3" key="1">
    <citation type="journal article" date="2019" name="Int. J. Syst. Evol. Microbiol.">
        <title>The Global Catalogue of Microorganisms (GCM) 10K type strain sequencing project: providing services to taxonomists for standard genome sequencing and annotation.</title>
        <authorList>
            <consortium name="The Broad Institute Genomics Platform"/>
            <consortium name="The Broad Institute Genome Sequencing Center for Infectious Disease"/>
            <person name="Wu L."/>
            <person name="Ma J."/>
        </authorList>
    </citation>
    <scope>NUCLEOTIDE SEQUENCE [LARGE SCALE GENOMIC DNA]</scope>
    <source>
        <strain evidence="3">KCTC 52298</strain>
    </source>
</reference>
<evidence type="ECO:0000313" key="2">
    <source>
        <dbReference type="EMBL" id="MFD2554128.1"/>
    </source>
</evidence>
<feature type="signal peptide" evidence="1">
    <location>
        <begin position="1"/>
        <end position="15"/>
    </location>
</feature>
<dbReference type="EMBL" id="JBHULD010000008">
    <property type="protein sequence ID" value="MFD2554128.1"/>
    <property type="molecule type" value="Genomic_DNA"/>
</dbReference>
<gene>
    <name evidence="2" type="ORF">ACFSQW_06995</name>
</gene>
<keyword evidence="3" id="KW-1185">Reference proteome</keyword>
<name>A0ABW5L1E0_9SPHI</name>
<keyword evidence="1" id="KW-0732">Signal</keyword>
<dbReference type="RefSeq" id="WP_210356062.1">
    <property type="nucleotide sequence ID" value="NZ_JAEQMU010000006.1"/>
</dbReference>
<proteinExistence type="predicted"/>